<dbReference type="GO" id="GO:0005737">
    <property type="term" value="C:cytoplasm"/>
    <property type="evidence" value="ECO:0007669"/>
    <property type="project" value="TreeGrafter"/>
</dbReference>
<evidence type="ECO:0000256" key="7">
    <source>
        <dbReference type="ARBA" id="ARBA00048475"/>
    </source>
</evidence>
<evidence type="ECO:0000256" key="2">
    <source>
        <dbReference type="ARBA" id="ARBA00010190"/>
    </source>
</evidence>
<gene>
    <name evidence="8" type="primary">purC</name>
    <name evidence="10" type="ORF">A2904_02360</name>
</gene>
<dbReference type="PROSITE" id="PS01057">
    <property type="entry name" value="SAICAR_SYNTHETASE_1"/>
    <property type="match status" value="1"/>
</dbReference>
<evidence type="ECO:0000259" key="9">
    <source>
        <dbReference type="Pfam" id="PF01259"/>
    </source>
</evidence>
<dbReference type="HAMAP" id="MF_00137">
    <property type="entry name" value="SAICAR_synth"/>
    <property type="match status" value="1"/>
</dbReference>
<proteinExistence type="inferred from homology"/>
<dbReference type="Gene3D" id="3.30.470.20">
    <property type="entry name" value="ATP-grasp fold, B domain"/>
    <property type="match status" value="1"/>
</dbReference>
<sequence length="366" mass="40953">MGLENLALVETGNFPIRHKGEVHNGKVRSVYWLNEEDSKRLIGERRFNVDPNTSLGVMVISDRISAFDVIWHGEEGLKGVPGKGASLNAISKYWFDKFDSEGLVGNHILEVPHPLVWVVQKAKPVLIEAIARQYITGSMLRDYKAGTRNFCGIDLPDGLKDNQKLPELLITPTTKGDLSHVEGLPKGDDANLTRDQILRYSGALGFKDASHVNFYETLLKQGFNSISQKLGSLGQIFVDTKFEFGYVRNPATGNMEMIYIDEMGTPDSSRMWDADSYQGGSIVDSSKEGFRQFLLSNINRDVLLDKKRMVERRNLARDYSVPVDRMMDVSKVYTGMVESITGKPIPLVKDAMAEILDALNSYKVVI</sequence>
<keyword evidence="4 8" id="KW-0547">Nucleotide-binding</keyword>
<evidence type="ECO:0000256" key="8">
    <source>
        <dbReference type="HAMAP-Rule" id="MF_00137"/>
    </source>
</evidence>
<keyword evidence="5 8" id="KW-0658">Purine biosynthesis</keyword>
<dbReference type="InterPro" id="IPR018236">
    <property type="entry name" value="SAICAR_synthetase_CS"/>
</dbReference>
<evidence type="ECO:0000256" key="4">
    <source>
        <dbReference type="ARBA" id="ARBA00022741"/>
    </source>
</evidence>
<comment type="caution">
    <text evidence="10">The sequence shown here is derived from an EMBL/GenBank/DDBJ whole genome shotgun (WGS) entry which is preliminary data.</text>
</comment>
<dbReference type="SUPFAM" id="SSF56104">
    <property type="entry name" value="SAICAR synthase-like"/>
    <property type="match status" value="1"/>
</dbReference>
<protein>
    <recommendedName>
        <fullName evidence="8">Phosphoribosylaminoimidazole-succinocarboxamide synthase</fullName>
        <ecNumber evidence="8">6.3.2.6</ecNumber>
    </recommendedName>
    <alternativeName>
        <fullName evidence="8">SAICAR synthetase</fullName>
    </alternativeName>
</protein>
<comment type="catalytic activity">
    <reaction evidence="7 8">
        <text>5-amino-1-(5-phospho-D-ribosyl)imidazole-4-carboxylate + L-aspartate + ATP = (2S)-2-[5-amino-1-(5-phospho-beta-D-ribosyl)imidazole-4-carboxamido]succinate + ADP + phosphate + 2 H(+)</text>
        <dbReference type="Rhea" id="RHEA:22628"/>
        <dbReference type="ChEBI" id="CHEBI:15378"/>
        <dbReference type="ChEBI" id="CHEBI:29991"/>
        <dbReference type="ChEBI" id="CHEBI:30616"/>
        <dbReference type="ChEBI" id="CHEBI:43474"/>
        <dbReference type="ChEBI" id="CHEBI:58443"/>
        <dbReference type="ChEBI" id="CHEBI:77657"/>
        <dbReference type="ChEBI" id="CHEBI:456216"/>
        <dbReference type="EC" id="6.3.2.6"/>
    </reaction>
</comment>
<evidence type="ECO:0000256" key="5">
    <source>
        <dbReference type="ARBA" id="ARBA00022755"/>
    </source>
</evidence>
<evidence type="ECO:0000313" key="10">
    <source>
        <dbReference type="EMBL" id="OGZ71110.1"/>
    </source>
</evidence>
<dbReference type="Pfam" id="PF01259">
    <property type="entry name" value="SAICAR_synt"/>
    <property type="match status" value="1"/>
</dbReference>
<dbReference type="AlphaFoldDB" id="A0A1G2I9S4"/>
<keyword evidence="3 8" id="KW-0436">Ligase</keyword>
<evidence type="ECO:0000256" key="6">
    <source>
        <dbReference type="ARBA" id="ARBA00022840"/>
    </source>
</evidence>
<dbReference type="InterPro" id="IPR014106">
    <property type="entry name" value="SAICAR_synthase_Vibrio-typ"/>
</dbReference>
<evidence type="ECO:0000256" key="1">
    <source>
        <dbReference type="ARBA" id="ARBA00004672"/>
    </source>
</evidence>
<dbReference type="GO" id="GO:0004639">
    <property type="term" value="F:phosphoribosylaminoimidazolesuccinocarboxamide synthase activity"/>
    <property type="evidence" value="ECO:0007669"/>
    <property type="project" value="UniProtKB-UniRule"/>
</dbReference>
<comment type="similarity">
    <text evidence="2 8">Belongs to the SAICAR synthetase family.</text>
</comment>
<dbReference type="Gene3D" id="3.30.200.20">
    <property type="entry name" value="Phosphorylase Kinase, domain 1"/>
    <property type="match status" value="1"/>
</dbReference>
<dbReference type="NCBIfam" id="TIGR02735">
    <property type="entry name" value="purC_vibrio"/>
    <property type="match status" value="1"/>
</dbReference>
<reference evidence="10 11" key="1">
    <citation type="journal article" date="2016" name="Nat. Commun.">
        <title>Thousands of microbial genomes shed light on interconnected biogeochemical processes in an aquifer system.</title>
        <authorList>
            <person name="Anantharaman K."/>
            <person name="Brown C.T."/>
            <person name="Hug L.A."/>
            <person name="Sharon I."/>
            <person name="Castelle C.J."/>
            <person name="Probst A.J."/>
            <person name="Thomas B.C."/>
            <person name="Singh A."/>
            <person name="Wilkins M.J."/>
            <person name="Karaoz U."/>
            <person name="Brodie E.L."/>
            <person name="Williams K.H."/>
            <person name="Hubbard S.S."/>
            <person name="Banfield J.F."/>
        </authorList>
    </citation>
    <scope>NUCLEOTIDE SEQUENCE [LARGE SCALE GENOMIC DNA]</scope>
</reference>
<dbReference type="UniPathway" id="UPA00074">
    <property type="reaction ID" value="UER00131"/>
</dbReference>
<evidence type="ECO:0000256" key="3">
    <source>
        <dbReference type="ARBA" id="ARBA00022598"/>
    </source>
</evidence>
<dbReference type="PANTHER" id="PTHR43700:SF1">
    <property type="entry name" value="PHOSPHORIBOSYLAMINOIMIDAZOLE-SUCCINOCARBOXAMIDE SYNTHASE"/>
    <property type="match status" value="1"/>
</dbReference>
<dbReference type="GO" id="GO:0005524">
    <property type="term" value="F:ATP binding"/>
    <property type="evidence" value="ECO:0007669"/>
    <property type="project" value="UniProtKB-KW"/>
</dbReference>
<organism evidence="10 11">
    <name type="scientific">Candidatus Staskawiczbacteria bacterium RIFCSPLOWO2_01_FULL_33_9</name>
    <dbReference type="NCBI Taxonomy" id="1802211"/>
    <lineage>
        <taxon>Bacteria</taxon>
        <taxon>Candidatus Staskawicziibacteriota</taxon>
    </lineage>
</organism>
<comment type="pathway">
    <text evidence="1 8">Purine metabolism; IMP biosynthesis via de novo pathway; 5-amino-1-(5-phospho-D-ribosyl)imidazole-4-carboxamide from 5-amino-1-(5-phospho-D-ribosyl)imidazole-4-carboxylate: step 1/2.</text>
</comment>
<feature type="domain" description="SAICAR synthetase/ADE2 N-terminal" evidence="9">
    <location>
        <begin position="54"/>
        <end position="297"/>
    </location>
</feature>
<dbReference type="InterPro" id="IPR028923">
    <property type="entry name" value="SAICAR_synt/ADE2_N"/>
</dbReference>
<dbReference type="GO" id="GO:0006189">
    <property type="term" value="P:'de novo' IMP biosynthetic process"/>
    <property type="evidence" value="ECO:0007669"/>
    <property type="project" value="UniProtKB-UniRule"/>
</dbReference>
<dbReference type="Proteomes" id="UP000176308">
    <property type="component" value="Unassembled WGS sequence"/>
</dbReference>
<accession>A0A1G2I9S4</accession>
<keyword evidence="6 8" id="KW-0067">ATP-binding</keyword>
<name>A0A1G2I9S4_9BACT</name>
<evidence type="ECO:0000313" key="11">
    <source>
        <dbReference type="Proteomes" id="UP000176308"/>
    </source>
</evidence>
<dbReference type="EC" id="6.3.2.6" evidence="8"/>
<dbReference type="EMBL" id="MHOX01000014">
    <property type="protein sequence ID" value="OGZ71110.1"/>
    <property type="molecule type" value="Genomic_DNA"/>
</dbReference>
<dbReference type="CDD" id="cd01414">
    <property type="entry name" value="SAICAR_synt_Sc"/>
    <property type="match status" value="1"/>
</dbReference>
<dbReference type="PANTHER" id="PTHR43700">
    <property type="entry name" value="PHOSPHORIBOSYLAMINOIMIDAZOLE-SUCCINOCARBOXAMIDE SYNTHASE"/>
    <property type="match status" value="1"/>
</dbReference>